<evidence type="ECO:0000313" key="4">
    <source>
        <dbReference type="EMBL" id="GFO46024.1"/>
    </source>
</evidence>
<comment type="caution">
    <text evidence="4">The sequence shown here is derived from an EMBL/GenBank/DDBJ whole genome shotgun (WGS) entry which is preliminary data.</text>
</comment>
<name>A0AAV4DPD7_9GAST</name>
<proteinExistence type="predicted"/>
<feature type="domain" description="SMB" evidence="3">
    <location>
        <begin position="245"/>
        <end position="285"/>
    </location>
</feature>
<feature type="chain" id="PRO_5043326998" description="SMB domain-containing protein" evidence="2">
    <location>
        <begin position="26"/>
        <end position="721"/>
    </location>
</feature>
<dbReference type="InterPro" id="IPR036024">
    <property type="entry name" value="Somatomedin_B-like_dom_sf"/>
</dbReference>
<evidence type="ECO:0000256" key="2">
    <source>
        <dbReference type="SAM" id="SignalP"/>
    </source>
</evidence>
<feature type="signal peptide" evidence="2">
    <location>
        <begin position="1"/>
        <end position="25"/>
    </location>
</feature>
<gene>
    <name evidence="4" type="ORF">PoB_007252900</name>
</gene>
<accession>A0AAV4DPD7</accession>
<dbReference type="SUPFAM" id="SSF90188">
    <property type="entry name" value="Somatomedin B domain"/>
    <property type="match status" value="1"/>
</dbReference>
<evidence type="ECO:0000313" key="5">
    <source>
        <dbReference type="Proteomes" id="UP000735302"/>
    </source>
</evidence>
<keyword evidence="1" id="KW-1015">Disulfide bond</keyword>
<dbReference type="InterPro" id="IPR001212">
    <property type="entry name" value="Somatomedin_B_dom"/>
</dbReference>
<evidence type="ECO:0000256" key="1">
    <source>
        <dbReference type="ARBA" id="ARBA00023157"/>
    </source>
</evidence>
<keyword evidence="5" id="KW-1185">Reference proteome</keyword>
<dbReference type="AlphaFoldDB" id="A0AAV4DPD7"/>
<dbReference type="Proteomes" id="UP000735302">
    <property type="component" value="Unassembled WGS sequence"/>
</dbReference>
<protein>
    <recommendedName>
        <fullName evidence="3">SMB domain-containing protein</fullName>
    </recommendedName>
</protein>
<dbReference type="EMBL" id="BLXT01008140">
    <property type="protein sequence ID" value="GFO46024.1"/>
    <property type="molecule type" value="Genomic_DNA"/>
</dbReference>
<reference evidence="4 5" key="1">
    <citation type="journal article" date="2021" name="Elife">
        <title>Chloroplast acquisition without the gene transfer in kleptoplastic sea slugs, Plakobranchus ocellatus.</title>
        <authorList>
            <person name="Maeda T."/>
            <person name="Takahashi S."/>
            <person name="Yoshida T."/>
            <person name="Shimamura S."/>
            <person name="Takaki Y."/>
            <person name="Nagai Y."/>
            <person name="Toyoda A."/>
            <person name="Suzuki Y."/>
            <person name="Arimoto A."/>
            <person name="Ishii H."/>
            <person name="Satoh N."/>
            <person name="Nishiyama T."/>
            <person name="Hasebe M."/>
            <person name="Maruyama T."/>
            <person name="Minagawa J."/>
            <person name="Obokata J."/>
            <person name="Shigenobu S."/>
        </authorList>
    </citation>
    <scope>NUCLEOTIDE SEQUENCE [LARGE SCALE GENOMIC DNA]</scope>
</reference>
<dbReference type="PROSITE" id="PS50958">
    <property type="entry name" value="SMB_2"/>
    <property type="match status" value="1"/>
</dbReference>
<keyword evidence="2" id="KW-0732">Signal</keyword>
<evidence type="ECO:0000259" key="3">
    <source>
        <dbReference type="PROSITE" id="PS50958"/>
    </source>
</evidence>
<sequence length="721" mass="80314">MAYCRPHQVFLVSLIIIAISRFFDTAQPPPASPNTSNNRDQSRAKAVIDRADFSEGQTATNTLAFGSQPPYFPGNLRACTRYVQPSCTSSEERNDKFNQSQSNMAEGCDFIEDSENSGDSSKKSPISLLNSREAINTSRLLAHFKVSNKTSGNFENKSDAGIGQSIQSFHHPFEASGKIKSALNSYQGIFNSVGSTLSSGSETDSNYIEASTISEDSLMHNYSNYSQVTASNVLGYENDIDLSLFTFTCQGRCGEKISFPCSCSATCLIYDTCCDNMAQDCPHILDEGRVKFDHIRTADITCSKYPIYIIETCPRSVSETDEQEEIDTANVMGKVLGKENTSLRLKNRFLHHIDTTVKTEALNDFNSTDSVRSDKNPKGSITERLIAALSNAPVTDSVTGLTFINKAIYDCHNMPESTALPWAIKLNYTFLSFTKLEDFHFMQEFNEYQPDFNTNTFKAHLCRQDMKKNIWTLQGRSRSTPGLADDGLEPQCPAAITGMAQFVVCSLKNEVESLGTADFNAPSVSIIFDSRFNRNLYLVKLRMALPKSSTYILSVSEKDTIQNIIHVARLAKAFRDYRMSRSLCSEKEKATRKTDMTIICSSSLANYVGAYNNLNLPEHIMEKIRGPPVVDQNGTTTVCVAPANSQSEINPNTLRCMDDYLHERDLIWLSEFRSSPCFRHLENLESLSSNKASTIMESHGGWLKWLILLDSIPGALILIYS</sequence>
<organism evidence="4 5">
    <name type="scientific">Plakobranchus ocellatus</name>
    <dbReference type="NCBI Taxonomy" id="259542"/>
    <lineage>
        <taxon>Eukaryota</taxon>
        <taxon>Metazoa</taxon>
        <taxon>Spiralia</taxon>
        <taxon>Lophotrochozoa</taxon>
        <taxon>Mollusca</taxon>
        <taxon>Gastropoda</taxon>
        <taxon>Heterobranchia</taxon>
        <taxon>Euthyneura</taxon>
        <taxon>Panpulmonata</taxon>
        <taxon>Sacoglossa</taxon>
        <taxon>Placobranchoidea</taxon>
        <taxon>Plakobranchidae</taxon>
        <taxon>Plakobranchus</taxon>
    </lineage>
</organism>